<sequence length="134" mass="15235">MNALIIADDAEVKEKIKQALYEFDSTSIVFETSSPKEALKLMQSDKMSVVFSEIQMRQMNGLSFVETHKRAFPGICWLVISACKNFYDIKKAIQLGVVDYLLKPVDETGLRDVLEYRVVEKSDRDQSHPCAACH</sequence>
<evidence type="ECO:0000313" key="1">
    <source>
        <dbReference type="EMBL" id="MEJ8307181.1"/>
    </source>
</evidence>
<reference evidence="1" key="1">
    <citation type="submission" date="2024-03" db="EMBL/GenBank/DDBJ databases">
        <title>Whole genome sequecning of epiphytes from Marcgravia umbellata leaves.</title>
        <authorList>
            <person name="Kumar G."/>
            <person name="Savka M.A."/>
        </authorList>
    </citation>
    <scope>NUCLEOTIDE SEQUENCE</scope>
    <source>
        <strain evidence="1">RIT_BL5</strain>
    </source>
</reference>
<gene>
    <name evidence="1" type="ORF">WKI47_25000</name>
</gene>
<comment type="caution">
    <text evidence="1">The sequence shown here is derived from an EMBL/GenBank/DDBJ whole genome shotgun (WGS) entry which is preliminary data.</text>
</comment>
<keyword evidence="2" id="KW-1185">Reference proteome</keyword>
<proteinExistence type="predicted"/>
<name>A0ACC6PJU1_9BACL</name>
<accession>A0ACC6PJU1</accession>
<protein>
    <submittedName>
        <fullName evidence="1">Response regulator</fullName>
    </submittedName>
</protein>
<dbReference type="EMBL" id="JBBKAR010000061">
    <property type="protein sequence ID" value="MEJ8307181.1"/>
    <property type="molecule type" value="Genomic_DNA"/>
</dbReference>
<evidence type="ECO:0000313" key="2">
    <source>
        <dbReference type="Proteomes" id="UP001380953"/>
    </source>
</evidence>
<dbReference type="Proteomes" id="UP001380953">
    <property type="component" value="Unassembled WGS sequence"/>
</dbReference>
<organism evidence="1 2">
    <name type="scientific">Saccharibacillus sacchari</name>
    <dbReference type="NCBI Taxonomy" id="456493"/>
    <lineage>
        <taxon>Bacteria</taxon>
        <taxon>Bacillati</taxon>
        <taxon>Bacillota</taxon>
        <taxon>Bacilli</taxon>
        <taxon>Bacillales</taxon>
        <taxon>Paenibacillaceae</taxon>
        <taxon>Saccharibacillus</taxon>
    </lineage>
</organism>